<dbReference type="PANTHER" id="PTHR36175:SF1">
    <property type="entry name" value="CYANOPHYCINASE"/>
    <property type="match status" value="1"/>
</dbReference>
<evidence type="ECO:0000256" key="5">
    <source>
        <dbReference type="ARBA" id="ARBA00015719"/>
    </source>
</evidence>
<reference evidence="9 10" key="1">
    <citation type="submission" date="2017-08" db="EMBL/GenBank/DDBJ databases">
        <title>Infants hospitalized years apart are colonized by the same room-sourced microbial strains.</title>
        <authorList>
            <person name="Brooks B."/>
            <person name="Olm M.R."/>
            <person name="Firek B.A."/>
            <person name="Baker R."/>
            <person name="Thomas B.C."/>
            <person name="Morowitz M.J."/>
            <person name="Banfield J.F."/>
        </authorList>
    </citation>
    <scope>NUCLEOTIDE SEQUENCE [LARGE SCALE GENOMIC DNA]</scope>
    <source>
        <strain evidence="9">S2_005_002_R2_34</strain>
    </source>
</reference>
<dbReference type="EC" id="3.4.15.6" evidence="4"/>
<dbReference type="AlphaFoldDB" id="A0A2W5NDN6"/>
<organism evidence="9 10">
    <name type="scientific">Rhodovulum sulfidophilum</name>
    <name type="common">Rhodobacter sulfidophilus</name>
    <dbReference type="NCBI Taxonomy" id="35806"/>
    <lineage>
        <taxon>Bacteria</taxon>
        <taxon>Pseudomonadati</taxon>
        <taxon>Pseudomonadota</taxon>
        <taxon>Alphaproteobacteria</taxon>
        <taxon>Rhodobacterales</taxon>
        <taxon>Paracoccaceae</taxon>
        <taxon>Rhodovulum</taxon>
    </lineage>
</organism>
<comment type="catalytic activity">
    <reaction evidence="1">
        <text>[L-4-(L-arginin-2-N-yl)aspartate](n) + H2O = [L-4-(L-arginin-2-N-yl)aspartate](n-1) + L-4-(L-arginin-2-N-yl)aspartate</text>
        <dbReference type="Rhea" id="RHEA:12845"/>
        <dbReference type="Rhea" id="RHEA-COMP:13728"/>
        <dbReference type="Rhea" id="RHEA-COMP:13734"/>
        <dbReference type="ChEBI" id="CHEBI:15377"/>
        <dbReference type="ChEBI" id="CHEBI:137986"/>
        <dbReference type="ChEBI" id="CHEBI:137991"/>
        <dbReference type="EC" id="3.4.15.6"/>
    </reaction>
</comment>
<keyword evidence="7" id="KW-0378">Hydrolase</keyword>
<comment type="function">
    <text evidence="2">Exopeptidase that catalyzes the hydrolytic cleavage of multi-L-arginyl-poly-L-aspartic acid (cyanophycin; a water-insoluble reserve polymer) into aspartate-arginine dipeptides.</text>
</comment>
<dbReference type="PANTHER" id="PTHR36175">
    <property type="entry name" value="CYANOPHYCINASE"/>
    <property type="match status" value="1"/>
</dbReference>
<evidence type="ECO:0000256" key="3">
    <source>
        <dbReference type="ARBA" id="ARBA00006534"/>
    </source>
</evidence>
<evidence type="ECO:0000256" key="8">
    <source>
        <dbReference type="ARBA" id="ARBA00022825"/>
    </source>
</evidence>
<gene>
    <name evidence="9" type="ORF">DI556_05620</name>
</gene>
<evidence type="ECO:0000313" key="10">
    <source>
        <dbReference type="Proteomes" id="UP000249185"/>
    </source>
</evidence>
<dbReference type="Gene3D" id="3.40.50.880">
    <property type="match status" value="2"/>
</dbReference>
<evidence type="ECO:0000313" key="9">
    <source>
        <dbReference type="EMBL" id="PZQ51632.1"/>
    </source>
</evidence>
<comment type="similarity">
    <text evidence="3">Belongs to the peptidase S51 family.</text>
</comment>
<dbReference type="Pfam" id="PF03575">
    <property type="entry name" value="Peptidase_S51"/>
    <property type="match status" value="1"/>
</dbReference>
<accession>A0A2W5NDN6</accession>
<dbReference type="InterPro" id="IPR005320">
    <property type="entry name" value="Peptidase_S51"/>
</dbReference>
<name>A0A2W5NDN6_RHOSU</name>
<dbReference type="GO" id="GO:0006508">
    <property type="term" value="P:proteolysis"/>
    <property type="evidence" value="ECO:0007669"/>
    <property type="project" value="UniProtKB-KW"/>
</dbReference>
<dbReference type="SUPFAM" id="SSF52317">
    <property type="entry name" value="Class I glutamine amidotransferase-like"/>
    <property type="match status" value="2"/>
</dbReference>
<keyword evidence="6" id="KW-0645">Protease</keyword>
<evidence type="ECO:0000256" key="7">
    <source>
        <dbReference type="ARBA" id="ARBA00022801"/>
    </source>
</evidence>
<dbReference type="GO" id="GO:0008241">
    <property type="term" value="F:peptidyl-dipeptidase activity"/>
    <property type="evidence" value="ECO:0007669"/>
    <property type="project" value="UniProtKB-EC"/>
</dbReference>
<protein>
    <recommendedName>
        <fullName evidence="5">Cyanophycinase</fullName>
        <ecNumber evidence="4">3.4.15.6</ecNumber>
    </recommendedName>
</protein>
<dbReference type="InterPro" id="IPR011811">
    <property type="entry name" value="Peptidase_S51_cyanophycinase"/>
</dbReference>
<sequence>MAPWSMLAERAAAGGKRLAVIGGRLEDDNVAIYGEMHRLSGGRILVFPTASGEPREVGKETVAAFRGHGFEAEVCDLHAGNAARAAFDPRNVAMIGDYRSVYFTGGDQSKIVDALIQKGAETPVLAAIRAAHTAGGLIAGSSAGAAMMSGPMILGGTSLESVVHGITTDPSAPGLLMGQGLGFFEYGMVDQHFIKRGRLGRLIVGMEQAGVRGGFGVDENTALLVEGDVARVCGEYGVMLVDYADHAEDEGEREFRLSYVDDGDWIDLTRLRAYPGAAKRRVRKREVAYRAPANSRRNVFGAYALYDLMARLVLGDPEVYTEDQGEALDVKTGVNATVALERARRISLGMIATPETGLRMTALNFRARLLREQLSATRVADRAGRRGWSFGAPVNPAAPMVLLGSSPLSSDATGMLGSIRDLMGAGEIGVIAAASAEPARTAAEHVRMLERNGLRGVDLGVTIDTVEYVSADPDQLNRIAELDAILLCGGNQIRLVETMLHRGEESGVLRAIARAHSRGAVLIAPSGAAAALSSVMIAGGTSEEALRYGVTSDLGHPGLVIQEGIGLFGSGIIDQNLISSGRLGRLVVACAEENERFGIGVCEDSAVVCREGGTVLEARGRHGFVLVDTLASDLTLHSDSFVARGIRLTLIGPGDSVSLSSGAVARAPVDRTARNLLERLVANLARDVGAPPNGGSAARRAHVRMREHDALTAILDLESPRDEFD</sequence>
<dbReference type="NCBIfam" id="TIGR02069">
    <property type="entry name" value="cyanophycinase"/>
    <property type="match status" value="1"/>
</dbReference>
<dbReference type="InterPro" id="IPR029062">
    <property type="entry name" value="Class_I_gatase-like"/>
</dbReference>
<evidence type="ECO:0000256" key="2">
    <source>
        <dbReference type="ARBA" id="ARBA00002039"/>
    </source>
</evidence>
<evidence type="ECO:0000256" key="6">
    <source>
        <dbReference type="ARBA" id="ARBA00022670"/>
    </source>
</evidence>
<evidence type="ECO:0000256" key="4">
    <source>
        <dbReference type="ARBA" id="ARBA00013115"/>
    </source>
</evidence>
<dbReference type="EMBL" id="QFPW01000002">
    <property type="protein sequence ID" value="PZQ51632.1"/>
    <property type="molecule type" value="Genomic_DNA"/>
</dbReference>
<proteinExistence type="inferred from homology"/>
<dbReference type="CDD" id="cd03145">
    <property type="entry name" value="GAT1_cyanophycinase"/>
    <property type="match status" value="1"/>
</dbReference>
<evidence type="ECO:0000256" key="1">
    <source>
        <dbReference type="ARBA" id="ARBA00001092"/>
    </source>
</evidence>
<dbReference type="Proteomes" id="UP000249185">
    <property type="component" value="Unassembled WGS sequence"/>
</dbReference>
<comment type="caution">
    <text evidence="9">The sequence shown here is derived from an EMBL/GenBank/DDBJ whole genome shotgun (WGS) entry which is preliminary data.</text>
</comment>
<keyword evidence="8" id="KW-0720">Serine protease</keyword>
<dbReference type="GO" id="GO:0008236">
    <property type="term" value="F:serine-type peptidase activity"/>
    <property type="evidence" value="ECO:0007669"/>
    <property type="project" value="UniProtKB-KW"/>
</dbReference>